<dbReference type="CDD" id="cd17283">
    <property type="entry name" value="RMtype1_S_Hpy180ORF7835P_TRD2-CR2_like"/>
    <property type="match status" value="1"/>
</dbReference>
<name>A0A7R6PHU1_9GAMM</name>
<keyword evidence="2" id="KW-0680">Restriction system</keyword>
<evidence type="ECO:0000256" key="3">
    <source>
        <dbReference type="ARBA" id="ARBA00023125"/>
    </source>
</evidence>
<accession>A0A7R6PHU1</accession>
<dbReference type="GO" id="GO:0009307">
    <property type="term" value="P:DNA restriction-modification system"/>
    <property type="evidence" value="ECO:0007669"/>
    <property type="project" value="UniProtKB-KW"/>
</dbReference>
<gene>
    <name evidence="5" type="primary">hsdS</name>
    <name evidence="5" type="ORF">NEJAP_1938</name>
</gene>
<protein>
    <submittedName>
        <fullName evidence="5">Type I restriction enzyme, S subunit</fullName>
        <ecNumber evidence="5">3.1.21.3</ecNumber>
    </submittedName>
</protein>
<dbReference type="CDD" id="cd16961">
    <property type="entry name" value="RMtype1_S_TRD-CR_like"/>
    <property type="match status" value="1"/>
</dbReference>
<evidence type="ECO:0000313" key="6">
    <source>
        <dbReference type="Proteomes" id="UP000595332"/>
    </source>
</evidence>
<dbReference type="InterPro" id="IPR000055">
    <property type="entry name" value="Restrct_endonuc_typeI_TRD"/>
</dbReference>
<reference evidence="5 6" key="1">
    <citation type="journal article" date="2008" name="Int. J. Syst. Evol. Microbiol.">
        <title>Neptunomonas japonica sp. nov., an Osedax japonicus symbiont-like bacterium isolated from sediment adjacent to sperm whale carcasses off Kagoshima, Japan.</title>
        <authorList>
            <person name="Miyazaki M."/>
            <person name="Nogi Y."/>
            <person name="Fujiwara Y."/>
            <person name="Kawato M."/>
            <person name="Kubokawa K."/>
            <person name="Horikoshi K."/>
        </authorList>
    </citation>
    <scope>NUCLEOTIDE SEQUENCE [LARGE SCALE GENOMIC DNA]</scope>
    <source>
        <strain evidence="5 6">JAMM 1380</strain>
    </source>
</reference>
<evidence type="ECO:0000256" key="2">
    <source>
        <dbReference type="ARBA" id="ARBA00022747"/>
    </source>
</evidence>
<dbReference type="Proteomes" id="UP000595332">
    <property type="component" value="Chromosome"/>
</dbReference>
<evidence type="ECO:0000313" key="5">
    <source>
        <dbReference type="EMBL" id="BBB29888.1"/>
    </source>
</evidence>
<comment type="similarity">
    <text evidence="1">Belongs to the type-I restriction system S methylase family.</text>
</comment>
<dbReference type="InterPro" id="IPR044946">
    <property type="entry name" value="Restrct_endonuc_typeI_TRD_sf"/>
</dbReference>
<keyword evidence="6" id="KW-1185">Reference proteome</keyword>
<feature type="domain" description="Type I restriction modification DNA specificity" evidence="4">
    <location>
        <begin position="292"/>
        <end position="401"/>
    </location>
</feature>
<dbReference type="Pfam" id="PF01420">
    <property type="entry name" value="Methylase_S"/>
    <property type="match status" value="1"/>
</dbReference>
<proteinExistence type="inferred from homology"/>
<dbReference type="EC" id="3.1.21.3" evidence="5"/>
<dbReference type="InterPro" id="IPR052021">
    <property type="entry name" value="Type-I_RS_S_subunit"/>
</dbReference>
<dbReference type="GO" id="GO:0009035">
    <property type="term" value="F:type I site-specific deoxyribonuclease activity"/>
    <property type="evidence" value="ECO:0007669"/>
    <property type="project" value="UniProtKB-EC"/>
</dbReference>
<evidence type="ECO:0000259" key="4">
    <source>
        <dbReference type="Pfam" id="PF01420"/>
    </source>
</evidence>
<dbReference type="PANTHER" id="PTHR30408:SF12">
    <property type="entry name" value="TYPE I RESTRICTION ENZYME MJAVIII SPECIFICITY SUBUNIT"/>
    <property type="match status" value="1"/>
</dbReference>
<dbReference type="GO" id="GO:0003677">
    <property type="term" value="F:DNA binding"/>
    <property type="evidence" value="ECO:0007669"/>
    <property type="project" value="UniProtKB-KW"/>
</dbReference>
<keyword evidence="3" id="KW-0238">DNA-binding</keyword>
<dbReference type="PANTHER" id="PTHR30408">
    <property type="entry name" value="TYPE-1 RESTRICTION ENZYME ECOKI SPECIFICITY PROTEIN"/>
    <property type="match status" value="1"/>
</dbReference>
<keyword evidence="5" id="KW-0378">Hydrolase</keyword>
<dbReference type="Gene3D" id="1.10.287.1120">
    <property type="entry name" value="Bipartite methylase S protein"/>
    <property type="match status" value="1"/>
</dbReference>
<dbReference type="Gene3D" id="3.90.220.20">
    <property type="entry name" value="DNA methylase specificity domains"/>
    <property type="match status" value="2"/>
</dbReference>
<dbReference type="SUPFAM" id="SSF116734">
    <property type="entry name" value="DNA methylase specificity domain"/>
    <property type="match status" value="2"/>
</dbReference>
<dbReference type="KEGG" id="njp:NEJAP_1938"/>
<evidence type="ECO:0000256" key="1">
    <source>
        <dbReference type="ARBA" id="ARBA00010923"/>
    </source>
</evidence>
<dbReference type="AlphaFoldDB" id="A0A7R6PHU1"/>
<organism evidence="5 6">
    <name type="scientific">Neptunomonas japonica JAMM 1380</name>
    <dbReference type="NCBI Taxonomy" id="1441457"/>
    <lineage>
        <taxon>Bacteria</taxon>
        <taxon>Pseudomonadati</taxon>
        <taxon>Pseudomonadota</taxon>
        <taxon>Gammaproteobacteria</taxon>
        <taxon>Oceanospirillales</taxon>
        <taxon>Oceanospirillaceae</taxon>
        <taxon>Neptunomonas</taxon>
    </lineage>
</organism>
<dbReference type="REBASE" id="479347">
    <property type="entry name" value="S.Nja1380ORF1939P"/>
</dbReference>
<dbReference type="EMBL" id="AP014546">
    <property type="protein sequence ID" value="BBB29888.1"/>
    <property type="molecule type" value="Genomic_DNA"/>
</dbReference>
<sequence length="453" mass="50114">MSKYQAYSEYKDSGEEWLGMVPKNWDVIQIKHLSTVRRGASPRPIDDTKYFDDSGEYAWTRIADVTASDVYLTKAPQRLSALGSSLSVKLEPGSLFLSIAGSVGKPCITRIKACIHDGFVYFPELKIPSKFLFYVFAGEQAYKGLGKFGTQLNLNTDTVGGIKIGCTENRQLQQIVNFLDHETAKIDTLIEKQQQLIKLLKEKRQAVISHAVTKGLNPDAPIKDSGVEWLGEVPEHWVVAQLKFNTLEMQTGPFGSQLHAEDYVVDGIPLINPAHMIDGKIIPDQRVTVDNETHERLKRHKLSQGEIIFARRGELGRCAIVTKNEEDWLCGTGSLKAKLNARLIPKYSYLLITSDGVISELSLESKGSTMDNLNTETLGRVRLPVPPVTEQNAILKYVATVSGKYKSLISNAEAAIGLMKERRTALISAAVTGKIDVRGFQIESSNTSMEATA</sequence>
<dbReference type="RefSeq" id="WP_201347112.1">
    <property type="nucleotide sequence ID" value="NZ_AP014546.1"/>
</dbReference>